<gene>
    <name evidence="2" type="ORF">HMPREF1044_0690</name>
</gene>
<dbReference type="RefSeq" id="WP_006270170.1">
    <property type="nucleotide sequence ID" value="NZ_AICQ01000033.1"/>
</dbReference>
<feature type="transmembrane region" description="Helical" evidence="1">
    <location>
        <begin position="30"/>
        <end position="55"/>
    </location>
</feature>
<accession>A0AAD2SVB8</accession>
<proteinExistence type="predicted"/>
<keyword evidence="1" id="KW-0812">Transmembrane</keyword>
<dbReference type="Proteomes" id="UP000005070">
    <property type="component" value="Unassembled WGS sequence"/>
</dbReference>
<dbReference type="AlphaFoldDB" id="A0AAD2SVB8"/>
<dbReference type="GeneID" id="93846696"/>
<comment type="caution">
    <text evidence="2">The sequence shown here is derived from an EMBL/GenBank/DDBJ whole genome shotgun (WGS) entry which is preliminary data.</text>
</comment>
<keyword evidence="1" id="KW-0472">Membrane</keyword>
<organism evidence="2 3">
    <name type="scientific">Streptococcus constellatus subsp. constellatus SK53</name>
    <dbReference type="NCBI Taxonomy" id="1095730"/>
    <lineage>
        <taxon>Bacteria</taxon>
        <taxon>Bacillati</taxon>
        <taxon>Bacillota</taxon>
        <taxon>Bacilli</taxon>
        <taxon>Lactobacillales</taxon>
        <taxon>Streptococcaceae</taxon>
        <taxon>Streptococcus</taxon>
        <taxon>Streptococcus anginosus group</taxon>
    </lineage>
</organism>
<dbReference type="EMBL" id="AICQ01000033">
    <property type="protein sequence ID" value="EID20076.1"/>
    <property type="molecule type" value="Genomic_DNA"/>
</dbReference>
<evidence type="ECO:0000313" key="2">
    <source>
        <dbReference type="EMBL" id="EID20076.1"/>
    </source>
</evidence>
<evidence type="ECO:0000256" key="1">
    <source>
        <dbReference type="SAM" id="Phobius"/>
    </source>
</evidence>
<evidence type="ECO:0000313" key="3">
    <source>
        <dbReference type="Proteomes" id="UP000005070"/>
    </source>
</evidence>
<name>A0AAD2SVB8_STRCV</name>
<keyword evidence="1" id="KW-1133">Transmembrane helix</keyword>
<reference evidence="2 3" key="1">
    <citation type="submission" date="2012-01" db="EMBL/GenBank/DDBJ databases">
        <authorList>
            <person name="Harkins D.M."/>
            <person name="Madupu R."/>
            <person name="Durkin A.S."/>
            <person name="Torralba M."/>
            <person name="Methe B."/>
            <person name="Sutton G.G."/>
            <person name="Nelson K.E."/>
        </authorList>
    </citation>
    <scope>NUCLEOTIDE SEQUENCE [LARGE SCALE GENOMIC DNA]</scope>
    <source>
        <strain evidence="2 3">SK53</strain>
    </source>
</reference>
<protein>
    <submittedName>
        <fullName evidence="2">Uncharacterized protein</fullName>
    </submittedName>
</protein>
<feature type="transmembrane region" description="Helical" evidence="1">
    <location>
        <begin position="6"/>
        <end position="23"/>
    </location>
</feature>
<sequence length="57" mass="6581">MLVYLLCLFLLGVAFLITAIFLNTKRMWRYLLLILGILLMCLPLVACCYSLWILITA</sequence>